<dbReference type="EMBL" id="QUTG01002602">
    <property type="protein sequence ID" value="RHY95530.1"/>
    <property type="molecule type" value="Genomic_DNA"/>
</dbReference>
<gene>
    <name evidence="1" type="ORF">DYB35_005757</name>
    <name evidence="2" type="ORF">DYB37_007113</name>
</gene>
<evidence type="ECO:0008006" key="5">
    <source>
        <dbReference type="Google" id="ProtNLM"/>
    </source>
</evidence>
<dbReference type="EMBL" id="QUTH01005449">
    <property type="protein sequence ID" value="RHZ09752.1"/>
    <property type="molecule type" value="Genomic_DNA"/>
</dbReference>
<evidence type="ECO:0000313" key="4">
    <source>
        <dbReference type="Proteomes" id="UP000285712"/>
    </source>
</evidence>
<evidence type="ECO:0000313" key="1">
    <source>
        <dbReference type="EMBL" id="RHY95530.1"/>
    </source>
</evidence>
<evidence type="ECO:0000313" key="3">
    <source>
        <dbReference type="Proteomes" id="UP000285430"/>
    </source>
</evidence>
<dbReference type="AlphaFoldDB" id="A0A3R6XRQ4"/>
<name>A0A3R6XRQ4_APHAT</name>
<protein>
    <recommendedName>
        <fullName evidence="5">EGF-like domain-containing protein</fullName>
    </recommendedName>
</protein>
<comment type="caution">
    <text evidence="2">The sequence shown here is derived from an EMBL/GenBank/DDBJ whole genome shotgun (WGS) entry which is preliminary data.</text>
</comment>
<dbReference type="VEuPathDB" id="FungiDB:H257_02734"/>
<dbReference type="Proteomes" id="UP000285430">
    <property type="component" value="Unassembled WGS sequence"/>
</dbReference>
<dbReference type="Proteomes" id="UP000285712">
    <property type="component" value="Unassembled WGS sequence"/>
</dbReference>
<sequence>MCVLVGLGKCPTGDDPLTLGQVNDVQSVQCAISDAGTFQLSFRGENSPPIPFNAAPTTLQAAIVSMATVTDVTVSYSQPGNGACVGGNVITVTFTQEFGNLPRLQVLDQNLRLNGVTRAGLTPIATKVQNGTKENAVCSNHGTCDGATGVCTCGFGFASSNGYGDPGQRGDCGFVVPWQVVVS</sequence>
<accession>A0A3R6XRQ4</accession>
<reference evidence="3 4" key="1">
    <citation type="submission" date="2018-08" db="EMBL/GenBank/DDBJ databases">
        <title>Aphanomyces genome sequencing and annotation.</title>
        <authorList>
            <person name="Minardi D."/>
            <person name="Oidtmann B."/>
            <person name="Van Der Giezen M."/>
            <person name="Studholme D.J."/>
        </authorList>
    </citation>
    <scope>NUCLEOTIDE SEQUENCE [LARGE SCALE GENOMIC DNA]</scope>
    <source>
        <strain evidence="2 3">Da</strain>
        <strain evidence="1 4">Sv</strain>
    </source>
</reference>
<proteinExistence type="predicted"/>
<organism evidence="2 3">
    <name type="scientific">Aphanomyces astaci</name>
    <name type="common">Crayfish plague agent</name>
    <dbReference type="NCBI Taxonomy" id="112090"/>
    <lineage>
        <taxon>Eukaryota</taxon>
        <taxon>Sar</taxon>
        <taxon>Stramenopiles</taxon>
        <taxon>Oomycota</taxon>
        <taxon>Saprolegniomycetes</taxon>
        <taxon>Saprolegniales</taxon>
        <taxon>Verrucalvaceae</taxon>
        <taxon>Aphanomyces</taxon>
    </lineage>
</organism>
<evidence type="ECO:0000313" key="2">
    <source>
        <dbReference type="EMBL" id="RHZ09752.1"/>
    </source>
</evidence>